<dbReference type="GO" id="GO:0005524">
    <property type="term" value="F:ATP binding"/>
    <property type="evidence" value="ECO:0007669"/>
    <property type="project" value="UniProtKB-KW"/>
</dbReference>
<dbReference type="SMART" id="SM00382">
    <property type="entry name" value="AAA"/>
    <property type="match status" value="1"/>
</dbReference>
<dbReference type="AlphaFoldDB" id="A0A160TS10"/>
<feature type="domain" description="ABC transporter" evidence="6">
    <location>
        <begin position="15"/>
        <end position="246"/>
    </location>
</feature>
<dbReference type="SUPFAM" id="SSF52540">
    <property type="entry name" value="P-loop containing nucleoside triphosphate hydrolases"/>
    <property type="match status" value="1"/>
</dbReference>
<dbReference type="InterPro" id="IPR003439">
    <property type="entry name" value="ABC_transporter-like_ATP-bd"/>
</dbReference>
<evidence type="ECO:0000313" key="7">
    <source>
        <dbReference type="EMBL" id="CUS51582.1"/>
    </source>
</evidence>
<evidence type="ECO:0000256" key="5">
    <source>
        <dbReference type="ARBA" id="ARBA00022970"/>
    </source>
</evidence>
<dbReference type="InterPro" id="IPR017871">
    <property type="entry name" value="ABC_transporter-like_CS"/>
</dbReference>
<dbReference type="GO" id="GO:0016887">
    <property type="term" value="F:ATP hydrolysis activity"/>
    <property type="evidence" value="ECO:0007669"/>
    <property type="project" value="InterPro"/>
</dbReference>
<comment type="similarity">
    <text evidence="1">Belongs to the ABC transporter superfamily.</text>
</comment>
<dbReference type="EMBL" id="CZRL01000064">
    <property type="protein sequence ID" value="CUS51582.1"/>
    <property type="molecule type" value="Genomic_DNA"/>
</dbReference>
<dbReference type="PANTHER" id="PTHR43820">
    <property type="entry name" value="HIGH-AFFINITY BRANCHED-CHAIN AMINO ACID TRANSPORT ATP-BINDING PROTEIN LIVF"/>
    <property type="match status" value="1"/>
</dbReference>
<name>A0A160TS10_9ZZZZ</name>
<evidence type="ECO:0000256" key="1">
    <source>
        <dbReference type="ARBA" id="ARBA00005417"/>
    </source>
</evidence>
<keyword evidence="2" id="KW-0813">Transport</keyword>
<dbReference type="CDD" id="cd03224">
    <property type="entry name" value="ABC_TM1139_LivF_branched"/>
    <property type="match status" value="1"/>
</dbReference>
<accession>A0A160TS10</accession>
<dbReference type="GO" id="GO:0015807">
    <property type="term" value="P:L-amino acid transport"/>
    <property type="evidence" value="ECO:0007669"/>
    <property type="project" value="TreeGrafter"/>
</dbReference>
<dbReference type="PANTHER" id="PTHR43820:SF7">
    <property type="entry name" value="BRANCHED-CHAIN AMINO ACID TRANSPORT ATP-BINDING PROTEIN LIVF-RELATED"/>
    <property type="match status" value="1"/>
</dbReference>
<evidence type="ECO:0000259" key="6">
    <source>
        <dbReference type="PROSITE" id="PS50893"/>
    </source>
</evidence>
<gene>
    <name evidence="7" type="ORF">MGWOODY_XGa2363</name>
</gene>
<dbReference type="GO" id="GO:0015658">
    <property type="term" value="F:branched-chain amino acid transmembrane transporter activity"/>
    <property type="evidence" value="ECO:0007669"/>
    <property type="project" value="TreeGrafter"/>
</dbReference>
<dbReference type="InterPro" id="IPR003593">
    <property type="entry name" value="AAA+_ATPase"/>
</dbReference>
<keyword evidence="3" id="KW-0547">Nucleotide-binding</keyword>
<sequence>MVVPYSDISSGRELLKVSNLVAGYRRDLPIVIDVSMEVYEGEILTLLGPNGAGKSTLIKGICGLVEVMSGTVVFRGVDISDLETHQIIERRVAYVPQTQNVFAKLSVSHNLDLGAISNLEAYEERLENVYILFPDLWKFKDISAGKLSGGQRQMLALGRALMADPILLLIDEPSAGLAPVLRNQVFQQVVEIRESGVTVIMVEQNARAALSVSDRGIILANGRLRRVQNAKELLEDPEIAEIYFGPGPTGRVS</sequence>
<dbReference type="Pfam" id="PF00005">
    <property type="entry name" value="ABC_tran"/>
    <property type="match status" value="1"/>
</dbReference>
<reference evidence="7" key="1">
    <citation type="submission" date="2015-10" db="EMBL/GenBank/DDBJ databases">
        <authorList>
            <person name="Gilbert D.G."/>
        </authorList>
    </citation>
    <scope>NUCLEOTIDE SEQUENCE</scope>
</reference>
<proteinExistence type="inferred from homology"/>
<keyword evidence="4 7" id="KW-0067">ATP-binding</keyword>
<evidence type="ECO:0000256" key="4">
    <source>
        <dbReference type="ARBA" id="ARBA00022840"/>
    </source>
</evidence>
<dbReference type="InterPro" id="IPR027417">
    <property type="entry name" value="P-loop_NTPase"/>
</dbReference>
<dbReference type="Gene3D" id="3.40.50.300">
    <property type="entry name" value="P-loop containing nucleotide triphosphate hydrolases"/>
    <property type="match status" value="1"/>
</dbReference>
<protein>
    <submittedName>
        <fullName evidence="7">Branched-chain amino acid transport ATP-binding protein LivF (TC 3.A.1.4.1)</fullName>
    </submittedName>
</protein>
<evidence type="ECO:0000256" key="2">
    <source>
        <dbReference type="ARBA" id="ARBA00022448"/>
    </source>
</evidence>
<dbReference type="PROSITE" id="PS00211">
    <property type="entry name" value="ABC_TRANSPORTER_1"/>
    <property type="match status" value="1"/>
</dbReference>
<dbReference type="PROSITE" id="PS50893">
    <property type="entry name" value="ABC_TRANSPORTER_2"/>
    <property type="match status" value="1"/>
</dbReference>
<evidence type="ECO:0000256" key="3">
    <source>
        <dbReference type="ARBA" id="ARBA00022741"/>
    </source>
</evidence>
<keyword evidence="5" id="KW-0029">Amino-acid transport</keyword>
<organism evidence="7">
    <name type="scientific">hydrothermal vent metagenome</name>
    <dbReference type="NCBI Taxonomy" id="652676"/>
    <lineage>
        <taxon>unclassified sequences</taxon>
        <taxon>metagenomes</taxon>
        <taxon>ecological metagenomes</taxon>
    </lineage>
</organism>
<dbReference type="InterPro" id="IPR052156">
    <property type="entry name" value="BCAA_Transport_ATP-bd_LivF"/>
</dbReference>